<sequence>MTTIFAAIAILKYISACIHEFGHFLVAKLAGFDVEEVIIGENVNRQVINFNFFGTPFCSDIGAGGITSVKLRDNNFIKLRLLAFVLGGVILQFLVSCMVWVAFGMGNEQMYFLPLLFGVINLWSIIRCMLPKEYYFNGTLHLSDGLRMIQVIKMRINESE</sequence>
<evidence type="ECO:0000256" key="4">
    <source>
        <dbReference type="ARBA" id="ARBA00022692"/>
    </source>
</evidence>
<comment type="caution">
    <text evidence="9">The sequence shown here is derived from an EMBL/GenBank/DDBJ whole genome shotgun (WGS) entry which is preliminary data.</text>
</comment>
<keyword evidence="5 7" id="KW-1133">Transmembrane helix</keyword>
<evidence type="ECO:0000256" key="1">
    <source>
        <dbReference type="ARBA" id="ARBA00001947"/>
    </source>
</evidence>
<gene>
    <name evidence="9" type="ORF">IFO66_23260</name>
</gene>
<evidence type="ECO:0000256" key="5">
    <source>
        <dbReference type="ARBA" id="ARBA00022989"/>
    </source>
</evidence>
<feature type="transmembrane region" description="Helical" evidence="7">
    <location>
        <begin position="109"/>
        <end position="126"/>
    </location>
</feature>
<comment type="subcellular location">
    <subcellularLocation>
        <location evidence="2">Membrane</location>
        <topology evidence="2">Multi-pass membrane protein</topology>
    </subcellularLocation>
</comment>
<name>A0ABR9B485_9BACL</name>
<dbReference type="RefSeq" id="WP_192027401.1">
    <property type="nucleotide sequence ID" value="NZ_JACYTN010000043.1"/>
</dbReference>
<evidence type="ECO:0000313" key="9">
    <source>
        <dbReference type="EMBL" id="MBD8501197.1"/>
    </source>
</evidence>
<evidence type="ECO:0000256" key="2">
    <source>
        <dbReference type="ARBA" id="ARBA00004141"/>
    </source>
</evidence>
<dbReference type="EMBL" id="JACYTN010000043">
    <property type="protein sequence ID" value="MBD8501197.1"/>
    <property type="molecule type" value="Genomic_DNA"/>
</dbReference>
<feature type="transmembrane region" description="Helical" evidence="7">
    <location>
        <begin position="81"/>
        <end position="103"/>
    </location>
</feature>
<evidence type="ECO:0000259" key="8">
    <source>
        <dbReference type="Pfam" id="PF02163"/>
    </source>
</evidence>
<keyword evidence="4 7" id="KW-0812">Transmembrane</keyword>
<feature type="domain" description="Peptidase M50" evidence="8">
    <location>
        <begin position="10"/>
        <end position="115"/>
    </location>
</feature>
<keyword evidence="6 7" id="KW-0472">Membrane</keyword>
<proteinExistence type="inferred from homology"/>
<comment type="similarity">
    <text evidence="3">Belongs to the peptidase M50B family.</text>
</comment>
<keyword evidence="10" id="KW-1185">Reference proteome</keyword>
<evidence type="ECO:0000256" key="6">
    <source>
        <dbReference type="ARBA" id="ARBA00023136"/>
    </source>
</evidence>
<dbReference type="Proteomes" id="UP000634529">
    <property type="component" value="Unassembled WGS sequence"/>
</dbReference>
<evidence type="ECO:0000313" key="10">
    <source>
        <dbReference type="Proteomes" id="UP000634529"/>
    </source>
</evidence>
<evidence type="ECO:0000256" key="3">
    <source>
        <dbReference type="ARBA" id="ARBA00007931"/>
    </source>
</evidence>
<accession>A0ABR9B485</accession>
<reference evidence="9 10" key="1">
    <citation type="submission" date="2020-09" db="EMBL/GenBank/DDBJ databases">
        <title>Paenibacillus sp. CAU 1523 isolated from sand of Haeundae Beach.</title>
        <authorList>
            <person name="Kim W."/>
        </authorList>
    </citation>
    <scope>NUCLEOTIDE SEQUENCE [LARGE SCALE GENOMIC DNA]</scope>
    <source>
        <strain evidence="9 10">CAU 1523</strain>
    </source>
</reference>
<dbReference type="InterPro" id="IPR008915">
    <property type="entry name" value="Peptidase_M50"/>
</dbReference>
<comment type="cofactor">
    <cofactor evidence="1">
        <name>Zn(2+)</name>
        <dbReference type="ChEBI" id="CHEBI:29105"/>
    </cofactor>
</comment>
<dbReference type="Pfam" id="PF02163">
    <property type="entry name" value="Peptidase_M50"/>
    <property type="match status" value="1"/>
</dbReference>
<evidence type="ECO:0000256" key="7">
    <source>
        <dbReference type="SAM" id="Phobius"/>
    </source>
</evidence>
<organism evidence="9 10">
    <name type="scientific">Paenibacillus arenosi</name>
    <dbReference type="NCBI Taxonomy" id="2774142"/>
    <lineage>
        <taxon>Bacteria</taxon>
        <taxon>Bacillati</taxon>
        <taxon>Bacillota</taxon>
        <taxon>Bacilli</taxon>
        <taxon>Bacillales</taxon>
        <taxon>Paenibacillaceae</taxon>
        <taxon>Paenibacillus</taxon>
    </lineage>
</organism>
<protein>
    <recommendedName>
        <fullName evidence="8">Peptidase M50 domain-containing protein</fullName>
    </recommendedName>
</protein>